<accession>A0A2Z2MMH5</accession>
<dbReference type="GeneID" id="33318615"/>
<evidence type="ECO:0000313" key="1">
    <source>
        <dbReference type="EMBL" id="ASJ09582.1"/>
    </source>
</evidence>
<organism evidence="1 2">
    <name type="scientific">Thermococcus siculi</name>
    <dbReference type="NCBI Taxonomy" id="72803"/>
    <lineage>
        <taxon>Archaea</taxon>
        <taxon>Methanobacteriati</taxon>
        <taxon>Methanobacteriota</taxon>
        <taxon>Thermococci</taxon>
        <taxon>Thermococcales</taxon>
        <taxon>Thermococcaceae</taxon>
        <taxon>Thermococcus</taxon>
    </lineage>
</organism>
<dbReference type="AlphaFoldDB" id="A0A2Z2MMH5"/>
<dbReference type="EMBL" id="CP015103">
    <property type="protein sequence ID" value="ASJ09582.1"/>
    <property type="molecule type" value="Genomic_DNA"/>
</dbReference>
<proteinExistence type="predicted"/>
<dbReference type="RefSeq" id="WP_088856808.1">
    <property type="nucleotide sequence ID" value="NZ_CP015103.1"/>
</dbReference>
<evidence type="ECO:0000313" key="2">
    <source>
        <dbReference type="Proteomes" id="UP000250125"/>
    </source>
</evidence>
<gene>
    <name evidence="1" type="ORF">A3L11_10210</name>
</gene>
<sequence>MESRMAEVPFNAGWEALIGVAYMPEKLFPTFPYGVAVARSGEKLQVRLSFRRFFTKFEFEGRMEFAFNEPHATYILKGEKGLLVLSFAALDGKLIARASADIPGERGLGKKLKFLAENSALAIARMAESHHLVSLRAFGSPKDFIIRNFTSSLLPHTVRYVRFNVGTPTFRINGENRVERFTVEVEDNIVTRVEYESPSGSSITEVERSVLEVAEEDFGGVETRGEYAIRVT</sequence>
<protein>
    <submittedName>
        <fullName evidence="1">Uncharacterized protein</fullName>
    </submittedName>
</protein>
<keyword evidence="2" id="KW-1185">Reference proteome</keyword>
<dbReference type="KEGG" id="tsl:A3L11_10210"/>
<dbReference type="OrthoDB" id="89671at2157"/>
<reference evidence="1 2" key="1">
    <citation type="submission" date="2016-04" db="EMBL/GenBank/DDBJ databases">
        <title>Complete genome sequence of Thermococcus siculi type strain RG-20.</title>
        <authorList>
            <person name="Oger P.M."/>
        </authorList>
    </citation>
    <scope>NUCLEOTIDE SEQUENCE [LARGE SCALE GENOMIC DNA]</scope>
    <source>
        <strain evidence="1 2">RG-20</strain>
    </source>
</reference>
<dbReference type="Proteomes" id="UP000250125">
    <property type="component" value="Chromosome"/>
</dbReference>
<name>A0A2Z2MMH5_9EURY</name>